<sequence>MNLSLNAQATLLLTSHFSKLKKDDVKPLTNTEWGRITHWMIDKNLTPADFMQSNSSELLEGWSDKSISHERVLTLLERGHSFAIALEKWQRAGLWVITRSDKSYPKRLKARLKMQAPPVLFGCGNVSLLNSGGLAVIGSRNAGVADLAFTRELGIKLAVSGIPVISGGARGVDETSMLGSIAGGGACIGVMADSLLKACSSGKWRNALMDNQAVLVSPFYPEAGFNVGNAMARNKYIYCLSDSSLVIHSGKKGGTLNGAKENLKKAWVPLWVKPTKDVEAANFDLVEKGGHWCEGNVELLNVDSFFISPGISSGAECESLQLESLSVLSSDEKLPSRLQVDLFGDECINLDSNIKKNPKKSEAPKELGNSEAVLVREHVNFYQLFINEIACFAKKPVSIDKFCEELGLHKPQVKIWLDQAIEDGLVKKINRPVRYQILKNMVNSPLNNSKS</sequence>
<reference evidence="3" key="1">
    <citation type="submission" date="2018-06" db="EMBL/GenBank/DDBJ databases">
        <authorList>
            <person name="Zhirakovskaya E."/>
        </authorList>
    </citation>
    <scope>NUCLEOTIDE SEQUENCE</scope>
</reference>
<organism evidence="3">
    <name type="scientific">hydrothermal vent metagenome</name>
    <dbReference type="NCBI Taxonomy" id="652676"/>
    <lineage>
        <taxon>unclassified sequences</taxon>
        <taxon>metagenomes</taxon>
        <taxon>ecological metagenomes</taxon>
    </lineage>
</organism>
<dbReference type="SUPFAM" id="SSF102405">
    <property type="entry name" value="MCP/YpsA-like"/>
    <property type="match status" value="1"/>
</dbReference>
<accession>A0A3B0WSQ7</accession>
<dbReference type="InterPro" id="IPR057666">
    <property type="entry name" value="DrpA_SLOG"/>
</dbReference>
<dbReference type="AlphaFoldDB" id="A0A3B0WSQ7"/>
<dbReference type="PANTHER" id="PTHR43022:SF1">
    <property type="entry name" value="PROTEIN SMF"/>
    <property type="match status" value="1"/>
</dbReference>
<dbReference type="PANTHER" id="PTHR43022">
    <property type="entry name" value="PROTEIN SMF"/>
    <property type="match status" value="1"/>
</dbReference>
<dbReference type="Gene3D" id="3.40.50.450">
    <property type="match status" value="1"/>
</dbReference>
<evidence type="ECO:0000256" key="1">
    <source>
        <dbReference type="ARBA" id="ARBA00006525"/>
    </source>
</evidence>
<name>A0A3B0WSQ7_9ZZZZ</name>
<protein>
    <submittedName>
        <fullName evidence="3">DNA processing chain A</fullName>
    </submittedName>
</protein>
<dbReference type="GO" id="GO:0009294">
    <property type="term" value="P:DNA-mediated transformation"/>
    <property type="evidence" value="ECO:0007669"/>
    <property type="project" value="InterPro"/>
</dbReference>
<evidence type="ECO:0000259" key="2">
    <source>
        <dbReference type="Pfam" id="PF02481"/>
    </source>
</evidence>
<dbReference type="Pfam" id="PF02481">
    <property type="entry name" value="DNA_processg_A"/>
    <property type="match status" value="1"/>
</dbReference>
<dbReference type="EMBL" id="UOFB01000192">
    <property type="protein sequence ID" value="VAW47356.1"/>
    <property type="molecule type" value="Genomic_DNA"/>
</dbReference>
<gene>
    <name evidence="3" type="ORF">MNBD_GAMMA04-1611</name>
</gene>
<feature type="domain" description="Smf/DprA SLOG" evidence="2">
    <location>
        <begin position="96"/>
        <end position="266"/>
    </location>
</feature>
<evidence type="ECO:0000313" key="3">
    <source>
        <dbReference type="EMBL" id="VAW47356.1"/>
    </source>
</evidence>
<comment type="similarity">
    <text evidence="1">Belongs to the DprA/Smf family.</text>
</comment>
<dbReference type="InterPro" id="IPR003488">
    <property type="entry name" value="DprA"/>
</dbReference>
<proteinExistence type="inferred from homology"/>